<evidence type="ECO:0000313" key="1">
    <source>
        <dbReference type="EMBL" id="ERN10064.1"/>
    </source>
</evidence>
<dbReference type="AlphaFoldDB" id="W1PQI7"/>
<dbReference type="Gramene" id="ERN10064">
    <property type="protein sequence ID" value="ERN10064"/>
    <property type="gene ID" value="AMTR_s00013p00254830"/>
</dbReference>
<proteinExistence type="predicted"/>
<protein>
    <submittedName>
        <fullName evidence="1">Uncharacterized protein</fullName>
    </submittedName>
</protein>
<dbReference type="HOGENOM" id="CLU_2112142_0_0_1"/>
<dbReference type="eggNOG" id="KOG2176">
    <property type="taxonomic scope" value="Eukaryota"/>
</dbReference>
<organism evidence="1 2">
    <name type="scientific">Amborella trichopoda</name>
    <dbReference type="NCBI Taxonomy" id="13333"/>
    <lineage>
        <taxon>Eukaryota</taxon>
        <taxon>Viridiplantae</taxon>
        <taxon>Streptophyta</taxon>
        <taxon>Embryophyta</taxon>
        <taxon>Tracheophyta</taxon>
        <taxon>Spermatophyta</taxon>
        <taxon>Magnoliopsida</taxon>
        <taxon>Amborellales</taxon>
        <taxon>Amborellaceae</taxon>
        <taxon>Amborella</taxon>
    </lineage>
</organism>
<evidence type="ECO:0000313" key="2">
    <source>
        <dbReference type="Proteomes" id="UP000017836"/>
    </source>
</evidence>
<sequence length="115" mass="12932">MTQWTASMEMQFCIEAVLGLDRPLIARGLHGVIRENNYGALDYRKVVVISEKMRDSRVERLFGSFGVGATKQSPSKKMRDSRAERLFGSFGVRAAKQSPKKKSLDALIRRLQDAA</sequence>
<dbReference type="EMBL" id="KI392979">
    <property type="protein sequence ID" value="ERN10064.1"/>
    <property type="molecule type" value="Genomic_DNA"/>
</dbReference>
<accession>W1PQI7</accession>
<dbReference type="Proteomes" id="UP000017836">
    <property type="component" value="Unassembled WGS sequence"/>
</dbReference>
<name>W1PQI7_AMBTC</name>
<gene>
    <name evidence="1" type="ORF">AMTR_s00013p00254830</name>
</gene>
<dbReference type="STRING" id="13333.W1PQI7"/>
<keyword evidence="2" id="KW-1185">Reference proteome</keyword>
<reference evidence="2" key="1">
    <citation type="journal article" date="2013" name="Science">
        <title>The Amborella genome and the evolution of flowering plants.</title>
        <authorList>
            <consortium name="Amborella Genome Project"/>
        </authorList>
    </citation>
    <scope>NUCLEOTIDE SEQUENCE [LARGE SCALE GENOMIC DNA]</scope>
</reference>